<dbReference type="InterPro" id="IPR029962">
    <property type="entry name" value="TBL"/>
</dbReference>
<protein>
    <recommendedName>
        <fullName evidence="2">Trichome birefringence-like C-terminal domain-containing protein</fullName>
    </recommendedName>
</protein>
<reference evidence="3" key="2">
    <citation type="journal article" date="2022" name="Proc. Natl. Acad. Sci. U.S.A.">
        <title>Diploid-dominant life cycles characterize the early evolution of Fungi.</title>
        <authorList>
            <person name="Amses K.R."/>
            <person name="Simmons D.R."/>
            <person name="Longcore J.E."/>
            <person name="Mondo S.J."/>
            <person name="Seto K."/>
            <person name="Jeronimo G.H."/>
            <person name="Bonds A.E."/>
            <person name="Quandt C.A."/>
            <person name="Davis W.J."/>
            <person name="Chang Y."/>
            <person name="Federici B.A."/>
            <person name="Kuo A."/>
            <person name="LaButti K."/>
            <person name="Pangilinan J."/>
            <person name="Andreopoulos W."/>
            <person name="Tritt A."/>
            <person name="Riley R."/>
            <person name="Hundley H."/>
            <person name="Johnson J."/>
            <person name="Lipzen A."/>
            <person name="Barry K."/>
            <person name="Lang B.F."/>
            <person name="Cuomo C.A."/>
            <person name="Buchler N.E."/>
            <person name="Grigoriev I.V."/>
            <person name="Spatafora J.W."/>
            <person name="Stajich J.E."/>
            <person name="James T.Y."/>
        </authorList>
    </citation>
    <scope>NUCLEOTIDE SEQUENCE</scope>
    <source>
        <strain evidence="3">AG</strain>
    </source>
</reference>
<organism evidence="3 4">
    <name type="scientific">Umbelopsis ramanniana AG</name>
    <dbReference type="NCBI Taxonomy" id="1314678"/>
    <lineage>
        <taxon>Eukaryota</taxon>
        <taxon>Fungi</taxon>
        <taxon>Fungi incertae sedis</taxon>
        <taxon>Mucoromycota</taxon>
        <taxon>Mucoromycotina</taxon>
        <taxon>Umbelopsidomycetes</taxon>
        <taxon>Umbelopsidales</taxon>
        <taxon>Umbelopsidaceae</taxon>
        <taxon>Umbelopsis</taxon>
    </lineage>
</organism>
<dbReference type="InterPro" id="IPR026057">
    <property type="entry name" value="TBL_C"/>
</dbReference>
<dbReference type="EMBL" id="MU620911">
    <property type="protein sequence ID" value="KAI8580564.1"/>
    <property type="molecule type" value="Genomic_DNA"/>
</dbReference>
<comment type="caution">
    <text evidence="3">The sequence shown here is derived from an EMBL/GenBank/DDBJ whole genome shotgun (WGS) entry which is preliminary data.</text>
</comment>
<feature type="domain" description="Trichome birefringence-like C-terminal" evidence="2">
    <location>
        <begin position="140"/>
        <end position="211"/>
    </location>
</feature>
<gene>
    <name evidence="3" type="ORF">K450DRAFT_236231</name>
</gene>
<name>A0AAD5ECA0_UMBRA</name>
<evidence type="ECO:0000256" key="1">
    <source>
        <dbReference type="ARBA" id="ARBA00007727"/>
    </source>
</evidence>
<dbReference type="AlphaFoldDB" id="A0AAD5ECA0"/>
<sequence>MLLSFLTPRHIILLLSSLTVFLWIIWSGRVSDLQTSITNYVRPEEEETSLIINNNAVDPSQLCTPAMFNDGQWVATHLLDPYNATVEDVQRVGQYTCKEGFQHKCYMRPGKEFLRSAKMVNYKWQPNCHLLNFHSHLFSSQLLANPMLFVGDSITELQFESLKCLLGEHFDTAKRIKNTKHHTKTLGLQNKTAVEYIRSDYLLRLDTWKVQQEGEEPGPLLGIGYNVPWSVIYEPRQDHLISEIATNKNYGYSIVGCICFPDIVIL</sequence>
<dbReference type="PANTHER" id="PTHR32285">
    <property type="entry name" value="PROTEIN TRICHOME BIREFRINGENCE-LIKE 9-RELATED"/>
    <property type="match status" value="1"/>
</dbReference>
<dbReference type="Proteomes" id="UP001206595">
    <property type="component" value="Unassembled WGS sequence"/>
</dbReference>
<dbReference type="PANTHER" id="PTHR32285:SF48">
    <property type="entry name" value="PROTEIN TRICHOME BIREFRINGENCE-LIKE 19"/>
    <property type="match status" value="1"/>
</dbReference>
<proteinExistence type="inferred from homology"/>
<keyword evidence="4" id="KW-1185">Reference proteome</keyword>
<dbReference type="Pfam" id="PF13839">
    <property type="entry name" value="PC-Esterase"/>
    <property type="match status" value="1"/>
</dbReference>
<comment type="similarity">
    <text evidence="1">Belongs to the PC-esterase family. TBL subfamily.</text>
</comment>
<dbReference type="GO" id="GO:0016413">
    <property type="term" value="F:O-acetyltransferase activity"/>
    <property type="evidence" value="ECO:0007669"/>
    <property type="project" value="InterPro"/>
</dbReference>
<dbReference type="GeneID" id="75913565"/>
<accession>A0AAD5ECA0</accession>
<evidence type="ECO:0000259" key="2">
    <source>
        <dbReference type="Pfam" id="PF13839"/>
    </source>
</evidence>
<evidence type="ECO:0000313" key="3">
    <source>
        <dbReference type="EMBL" id="KAI8580564.1"/>
    </source>
</evidence>
<evidence type="ECO:0000313" key="4">
    <source>
        <dbReference type="Proteomes" id="UP001206595"/>
    </source>
</evidence>
<reference evidence="3" key="1">
    <citation type="submission" date="2021-06" db="EMBL/GenBank/DDBJ databases">
        <authorList>
            <consortium name="DOE Joint Genome Institute"/>
            <person name="Mondo S.J."/>
            <person name="Amses K.R."/>
            <person name="Simmons D.R."/>
            <person name="Longcore J.E."/>
            <person name="Seto K."/>
            <person name="Alves G.H."/>
            <person name="Bonds A.E."/>
            <person name="Quandt C.A."/>
            <person name="Davis W.J."/>
            <person name="Chang Y."/>
            <person name="Letcher P.M."/>
            <person name="Powell M.J."/>
            <person name="Kuo A."/>
            <person name="Labutti K."/>
            <person name="Pangilinan J."/>
            <person name="Andreopoulos W."/>
            <person name="Tritt A."/>
            <person name="Riley R."/>
            <person name="Hundley H."/>
            <person name="Johnson J."/>
            <person name="Lipzen A."/>
            <person name="Barry K."/>
            <person name="Berbee M.L."/>
            <person name="Buchler N.E."/>
            <person name="Grigoriev I.V."/>
            <person name="Spatafora J.W."/>
            <person name="Stajich J.E."/>
            <person name="James T.Y."/>
        </authorList>
    </citation>
    <scope>NUCLEOTIDE SEQUENCE</scope>
    <source>
        <strain evidence="3">AG</strain>
    </source>
</reference>
<dbReference type="RefSeq" id="XP_051445568.1">
    <property type="nucleotide sequence ID" value="XM_051588220.1"/>
</dbReference>